<feature type="transmembrane region" description="Helical" evidence="7">
    <location>
        <begin position="142"/>
        <end position="163"/>
    </location>
</feature>
<feature type="transmembrane region" description="Helical" evidence="7">
    <location>
        <begin position="425"/>
        <end position="445"/>
    </location>
</feature>
<reference evidence="8" key="1">
    <citation type="submission" date="2018-06" db="EMBL/GenBank/DDBJ databases">
        <authorList>
            <person name="Zhirakovskaya E."/>
        </authorList>
    </citation>
    <scope>NUCLEOTIDE SEQUENCE</scope>
</reference>
<feature type="transmembrane region" description="Helical" evidence="7">
    <location>
        <begin position="175"/>
        <end position="197"/>
    </location>
</feature>
<dbReference type="GO" id="GO:0015297">
    <property type="term" value="F:antiporter activity"/>
    <property type="evidence" value="ECO:0007669"/>
    <property type="project" value="InterPro"/>
</dbReference>
<feature type="transmembrane region" description="Helical" evidence="7">
    <location>
        <begin position="30"/>
        <end position="50"/>
    </location>
</feature>
<keyword evidence="4 7" id="KW-0812">Transmembrane</keyword>
<dbReference type="PANTHER" id="PTHR43549:SF3">
    <property type="entry name" value="MULTIDRUG RESISTANCE PROTEIN YPNP-RELATED"/>
    <property type="match status" value="1"/>
</dbReference>
<feature type="transmembrane region" description="Helical" evidence="7">
    <location>
        <begin position="296"/>
        <end position="316"/>
    </location>
</feature>
<evidence type="ECO:0000256" key="1">
    <source>
        <dbReference type="ARBA" id="ARBA00004651"/>
    </source>
</evidence>
<proteinExistence type="predicted"/>
<evidence type="ECO:0000256" key="2">
    <source>
        <dbReference type="ARBA" id="ARBA00022448"/>
    </source>
</evidence>
<sequence>MPETNKKTSPRVDLTEGPVHRHLIRMALPMMVGIAASMGFILADTFFIGRLGPDELAAIGFVGPIAMVVIAASIGLSAGTSSVLARASGSKDQQTLTRLATNSFITAVLISLGFTIVGLLTIDPLFTLMGADENTLPLIRDYMLVWYWSPVFIIVPMVAMGVMRALGDTSLQGKLMIIAALANVILDPIMIFGLFGFPRLELAGAAYATLITRAGSFIAVMYYLTYHFHVISFSKEVLSSFRVSLVKIMHVGIPAMGTNMIIPMAGGVVIAIIATFGNDAVAGTNVAMRIESVTIIIFYALSAVIGPFVGQNLGAAKYDRIEKALHQCAVFSLIWGAVLALVIALFAAIVTAEFSEVAAIQDYANNYLYLVPVSYGAYGFVMTANATFNGIGHPIPGVVVSTLRVAVFQFPLVLIAAFFIADMKYVYAASSLSNILAGIIAYIWVMRAVRDMAPQVPKP</sequence>
<evidence type="ECO:0000256" key="7">
    <source>
        <dbReference type="SAM" id="Phobius"/>
    </source>
</evidence>
<keyword evidence="6 7" id="KW-0472">Membrane</keyword>
<organism evidence="8">
    <name type="scientific">hydrothermal vent metagenome</name>
    <dbReference type="NCBI Taxonomy" id="652676"/>
    <lineage>
        <taxon>unclassified sequences</taxon>
        <taxon>metagenomes</taxon>
        <taxon>ecological metagenomes</taxon>
    </lineage>
</organism>
<keyword evidence="3" id="KW-1003">Cell membrane</keyword>
<evidence type="ECO:0000256" key="3">
    <source>
        <dbReference type="ARBA" id="ARBA00022475"/>
    </source>
</evidence>
<feature type="transmembrane region" description="Helical" evidence="7">
    <location>
        <begin position="203"/>
        <end position="224"/>
    </location>
</feature>
<dbReference type="GO" id="GO:0042910">
    <property type="term" value="F:xenobiotic transmembrane transporter activity"/>
    <property type="evidence" value="ECO:0007669"/>
    <property type="project" value="InterPro"/>
</dbReference>
<dbReference type="PANTHER" id="PTHR43549">
    <property type="entry name" value="MULTIDRUG RESISTANCE PROTEIN YPNP-RELATED"/>
    <property type="match status" value="1"/>
</dbReference>
<accession>A0A3B0T193</accession>
<dbReference type="PIRSF" id="PIRSF006603">
    <property type="entry name" value="DinF"/>
    <property type="match status" value="1"/>
</dbReference>
<protein>
    <submittedName>
        <fullName evidence="8">Multi antimicrobial extrusion protein (Na(+)/drug antiporter), MATE family of MDR efflux pumps</fullName>
    </submittedName>
</protein>
<feature type="transmembrane region" description="Helical" evidence="7">
    <location>
        <begin position="328"/>
        <end position="349"/>
    </location>
</feature>
<dbReference type="InterPro" id="IPR052031">
    <property type="entry name" value="Membrane_Transporter-Flippase"/>
</dbReference>
<dbReference type="GO" id="GO:0005886">
    <property type="term" value="C:plasma membrane"/>
    <property type="evidence" value="ECO:0007669"/>
    <property type="project" value="UniProtKB-SubCell"/>
</dbReference>
<feature type="transmembrane region" description="Helical" evidence="7">
    <location>
        <begin position="99"/>
        <end position="122"/>
    </location>
</feature>
<gene>
    <name evidence="8" type="ORF">MNBD_ALPHA01-322</name>
</gene>
<feature type="transmembrane region" description="Helical" evidence="7">
    <location>
        <begin position="395"/>
        <end position="419"/>
    </location>
</feature>
<keyword evidence="5 7" id="KW-1133">Transmembrane helix</keyword>
<name>A0A3B0T193_9ZZZZ</name>
<dbReference type="InterPro" id="IPR002528">
    <property type="entry name" value="MATE_fam"/>
</dbReference>
<dbReference type="Pfam" id="PF01554">
    <property type="entry name" value="MatE"/>
    <property type="match status" value="2"/>
</dbReference>
<dbReference type="AlphaFoldDB" id="A0A3B0T193"/>
<feature type="transmembrane region" description="Helical" evidence="7">
    <location>
        <begin position="56"/>
        <end position="78"/>
    </location>
</feature>
<evidence type="ECO:0000256" key="5">
    <source>
        <dbReference type="ARBA" id="ARBA00022989"/>
    </source>
</evidence>
<dbReference type="NCBIfam" id="TIGR00797">
    <property type="entry name" value="matE"/>
    <property type="match status" value="1"/>
</dbReference>
<comment type="subcellular location">
    <subcellularLocation>
        <location evidence="1">Cell membrane</location>
        <topology evidence="1">Multi-pass membrane protein</topology>
    </subcellularLocation>
</comment>
<evidence type="ECO:0000256" key="6">
    <source>
        <dbReference type="ARBA" id="ARBA00023136"/>
    </source>
</evidence>
<dbReference type="InterPro" id="IPR048279">
    <property type="entry name" value="MdtK-like"/>
</dbReference>
<evidence type="ECO:0000256" key="4">
    <source>
        <dbReference type="ARBA" id="ARBA00022692"/>
    </source>
</evidence>
<feature type="transmembrane region" description="Helical" evidence="7">
    <location>
        <begin position="245"/>
        <end position="276"/>
    </location>
</feature>
<dbReference type="EMBL" id="UOEJ01000163">
    <property type="protein sequence ID" value="VAW02564.1"/>
    <property type="molecule type" value="Genomic_DNA"/>
</dbReference>
<keyword evidence="2" id="KW-0813">Transport</keyword>
<evidence type="ECO:0000313" key="8">
    <source>
        <dbReference type="EMBL" id="VAW02564.1"/>
    </source>
</evidence>
<feature type="transmembrane region" description="Helical" evidence="7">
    <location>
        <begin position="369"/>
        <end position="388"/>
    </location>
</feature>